<evidence type="ECO:0000256" key="3">
    <source>
        <dbReference type="ARBA" id="ARBA00023125"/>
    </source>
</evidence>
<evidence type="ECO:0000313" key="7">
    <source>
        <dbReference type="Proteomes" id="UP001263852"/>
    </source>
</evidence>
<keyword evidence="4" id="KW-0804">Transcription</keyword>
<dbReference type="Pfam" id="PF03466">
    <property type="entry name" value="LysR_substrate"/>
    <property type="match status" value="1"/>
</dbReference>
<evidence type="ECO:0000256" key="4">
    <source>
        <dbReference type="ARBA" id="ARBA00023163"/>
    </source>
</evidence>
<dbReference type="GO" id="GO:0003677">
    <property type="term" value="F:DNA binding"/>
    <property type="evidence" value="ECO:0007669"/>
    <property type="project" value="UniProtKB-KW"/>
</dbReference>
<dbReference type="InterPro" id="IPR005119">
    <property type="entry name" value="LysR_subst-bd"/>
</dbReference>
<dbReference type="FunFam" id="1.10.10.10:FF:000001">
    <property type="entry name" value="LysR family transcriptional regulator"/>
    <property type="match status" value="1"/>
</dbReference>
<dbReference type="InterPro" id="IPR036388">
    <property type="entry name" value="WH-like_DNA-bd_sf"/>
</dbReference>
<comment type="caution">
    <text evidence="6">The sequence shown here is derived from an EMBL/GenBank/DDBJ whole genome shotgun (WGS) entry which is preliminary data.</text>
</comment>
<dbReference type="Gene3D" id="1.10.10.10">
    <property type="entry name" value="Winged helix-like DNA-binding domain superfamily/Winged helix DNA-binding domain"/>
    <property type="match status" value="1"/>
</dbReference>
<dbReference type="PANTHER" id="PTHR30346:SF17">
    <property type="entry name" value="LYSR FAMILY TRANSCRIPTIONAL REGULATOR"/>
    <property type="match status" value="1"/>
</dbReference>
<organism evidence="6 7">
    <name type="scientific">Lactiplantibacillus pentosus</name>
    <name type="common">Lactobacillus pentosus</name>
    <dbReference type="NCBI Taxonomy" id="1589"/>
    <lineage>
        <taxon>Bacteria</taxon>
        <taxon>Bacillati</taxon>
        <taxon>Bacillota</taxon>
        <taxon>Bacilli</taxon>
        <taxon>Lactobacillales</taxon>
        <taxon>Lactobacillaceae</taxon>
        <taxon>Lactiplantibacillus</taxon>
    </lineage>
</organism>
<reference evidence="6" key="1">
    <citation type="submission" date="2023-08" db="EMBL/GenBank/DDBJ databases">
        <authorList>
            <person name="Page C.A."/>
            <person name="Perez-Diaz I.M."/>
        </authorList>
    </citation>
    <scope>NUCLEOTIDE SEQUENCE</scope>
    <source>
        <strain evidence="6">1.8.9</strain>
    </source>
</reference>
<dbReference type="CDD" id="cd05466">
    <property type="entry name" value="PBP2_LTTR_substrate"/>
    <property type="match status" value="1"/>
</dbReference>
<gene>
    <name evidence="6" type="ORF">RI555_12615</name>
</gene>
<dbReference type="PANTHER" id="PTHR30346">
    <property type="entry name" value="TRANSCRIPTIONAL DUAL REGULATOR HCAR-RELATED"/>
    <property type="match status" value="1"/>
</dbReference>
<dbReference type="PRINTS" id="PR00039">
    <property type="entry name" value="HTHLYSR"/>
</dbReference>
<dbReference type="AlphaFoldDB" id="A0AAW8WH13"/>
<dbReference type="Gene3D" id="3.40.190.290">
    <property type="match status" value="1"/>
</dbReference>
<dbReference type="GO" id="GO:0003700">
    <property type="term" value="F:DNA-binding transcription factor activity"/>
    <property type="evidence" value="ECO:0007669"/>
    <property type="project" value="InterPro"/>
</dbReference>
<evidence type="ECO:0000259" key="5">
    <source>
        <dbReference type="PROSITE" id="PS50931"/>
    </source>
</evidence>
<dbReference type="SUPFAM" id="SSF53850">
    <property type="entry name" value="Periplasmic binding protein-like II"/>
    <property type="match status" value="1"/>
</dbReference>
<evidence type="ECO:0000256" key="2">
    <source>
        <dbReference type="ARBA" id="ARBA00023015"/>
    </source>
</evidence>
<evidence type="ECO:0000313" key="6">
    <source>
        <dbReference type="EMBL" id="MDT7039803.1"/>
    </source>
</evidence>
<dbReference type="Pfam" id="PF00126">
    <property type="entry name" value="HTH_1"/>
    <property type="match status" value="1"/>
</dbReference>
<dbReference type="EMBL" id="JAVLAO010000001">
    <property type="protein sequence ID" value="MDT7039803.1"/>
    <property type="molecule type" value="Genomic_DNA"/>
</dbReference>
<keyword evidence="3" id="KW-0238">DNA-binding</keyword>
<protein>
    <submittedName>
        <fullName evidence="6">LysR family transcriptional regulator</fullName>
    </submittedName>
</protein>
<accession>A0AAW8WH13</accession>
<feature type="domain" description="HTH lysR-type" evidence="5">
    <location>
        <begin position="1"/>
        <end position="58"/>
    </location>
</feature>
<comment type="similarity">
    <text evidence="1">Belongs to the LysR transcriptional regulatory family.</text>
</comment>
<keyword evidence="2" id="KW-0805">Transcription regulation</keyword>
<proteinExistence type="inferred from homology"/>
<name>A0AAW8WH13_LACPE</name>
<dbReference type="SUPFAM" id="SSF46785">
    <property type="entry name" value="Winged helix' DNA-binding domain"/>
    <property type="match status" value="1"/>
</dbReference>
<sequence>MELRVLNYFVEIVNQHGMTKAANHLHVSQSTLSRQIQDLEQELGTQLFVRGPRNISLTEDGYFLYSRAQEILSLSDGTKNYLVQGKSLAGELNIGAGENDANQYLLPSFKRLIDTGNGVRINYESLDGDQIMAGIDRGSLDFGVIATNQSFNDYNTLTLPFEDHWGIAFPANHPFDQRNEIVAADLRHQKLLIPRQLDSSSQLLAYLDEYVDDYKIVATYDMHYNMRAMVTNRLGLALTFDKPIYQSGNIHFKRLQYLQPIRSMLIWRKDHQLTRLGSAFIEEVRETVEKDRDTPKRSN</sequence>
<dbReference type="InterPro" id="IPR036390">
    <property type="entry name" value="WH_DNA-bd_sf"/>
</dbReference>
<dbReference type="GO" id="GO:0032993">
    <property type="term" value="C:protein-DNA complex"/>
    <property type="evidence" value="ECO:0007669"/>
    <property type="project" value="TreeGrafter"/>
</dbReference>
<dbReference type="Proteomes" id="UP001263852">
    <property type="component" value="Unassembled WGS sequence"/>
</dbReference>
<dbReference type="PROSITE" id="PS50931">
    <property type="entry name" value="HTH_LYSR"/>
    <property type="match status" value="1"/>
</dbReference>
<dbReference type="RefSeq" id="WP_105924294.1">
    <property type="nucleotide sequence ID" value="NZ_JAGWDT010000007.1"/>
</dbReference>
<dbReference type="InterPro" id="IPR000847">
    <property type="entry name" value="LysR_HTH_N"/>
</dbReference>
<evidence type="ECO:0000256" key="1">
    <source>
        <dbReference type="ARBA" id="ARBA00009437"/>
    </source>
</evidence>